<evidence type="ECO:0000313" key="5">
    <source>
        <dbReference type="Proteomes" id="UP000646827"/>
    </source>
</evidence>
<dbReference type="InterPro" id="IPR000198">
    <property type="entry name" value="RhoGAP_dom"/>
</dbReference>
<keyword evidence="5" id="KW-1185">Reference proteome</keyword>
<feature type="compositionally biased region" description="Polar residues" evidence="2">
    <location>
        <begin position="806"/>
        <end position="819"/>
    </location>
</feature>
<feature type="compositionally biased region" description="Low complexity" evidence="2">
    <location>
        <begin position="723"/>
        <end position="737"/>
    </location>
</feature>
<dbReference type="EMBL" id="JAEPRB010000262">
    <property type="protein sequence ID" value="KAG2217942.1"/>
    <property type="molecule type" value="Genomic_DNA"/>
</dbReference>
<feature type="compositionally biased region" description="Low complexity" evidence="2">
    <location>
        <begin position="705"/>
        <end position="716"/>
    </location>
</feature>
<feature type="compositionally biased region" description="Low complexity" evidence="2">
    <location>
        <begin position="858"/>
        <end position="876"/>
    </location>
</feature>
<sequence length="1036" mass="115659">MHRPRGRSVSQIQDEEIPSIEAQHDYINRVLKWSISDLERFISLLKGRVNAEESYVIHLSKISKAHATAETDMFNCFGNAETTFRRATLHYERSIEQTIVIRKNLIRSMWSEIDKLVHVKEAQEARRKKVKARLAEENLNYIMYRSRDVPKLHKAYSHRCIELKEAQQQLQYQQQQQQQQQQAGGPGLSPMSSHGSDMDLRDGTGTELKRLSSEEPRPRHSTDNDSLSSLEKDTTLKKGMQNFMAQMRTQIANATAAAAVQDVTKQNAKCARLGTEIIAADEEYRAGVRILERLRKKQIETATKALKQVETVFTDKTNVTKSALGDMLKKERASLVDETRVADITIRSVDEIDFQTDIYLFNTEYHKKRYISPSRIFYENHYHGKSKDLIFGMSLDEYASEYNRTTPLVVLKCIEAVERMGGLQKEGIYRVSGRQSNVESLKYLFEQGEQDIDLEKSKYDVVTIASVLKIYLRELQQPLFNLSVQTRMEYATLEKQRRLVALQGKLAALPKIHRDTLHVLIRHLAKVNAQSQVNKMNLQNLSLIFTPAIFHDHNHAEVPGEWRTDCVLEDMMLYYEPLFANAEIQCQNNAAVAQQQQQQQQQQTQYQQQQYQQPQYQQQQHQVYHQQSQQHFQQPQTPQSQQQSQQQFHQQTQTQQYQQPPQGGLVSAQSSSATLSSSNSGSGSGGTNTTTGMLLTQPLHPVTLSSQSGQQQQQSQEMYRGASQPQHPQQPQQSQQQRVPTETPKQQPRSASLNTTTSGGGTPTSSNSRTPVTTSSATVTTPSQQARDETPPRIDRRPSQPMIASPDSQYSTDNHTASEMSDAATWIGMAALAGALDTNNDSSNTSTPTTGGGLRGVTATIDTRPTVITTTPDNTTSSPIMSSPLDETPTSSRPSSMQATGKGGKYVPPRQDSLRVTRQQIAQQQQQQPTPPLPPPIITTAPITPPAAATAASSSSNTKATPPPNQYSQSQLPPQTSRAPPATGPQTPTIAMGMPAHMMPSSAVIIENNPIGNDSDNDISSDKKALARSLNFGKSE</sequence>
<feature type="compositionally biased region" description="Basic and acidic residues" evidence="2">
    <location>
        <begin position="196"/>
        <end position="223"/>
    </location>
</feature>
<gene>
    <name evidence="4" type="ORF">INT45_004069</name>
</gene>
<dbReference type="InterPro" id="IPR050729">
    <property type="entry name" value="Rho-GAP"/>
</dbReference>
<dbReference type="Proteomes" id="UP000646827">
    <property type="component" value="Unassembled WGS sequence"/>
</dbReference>
<dbReference type="InterPro" id="IPR008936">
    <property type="entry name" value="Rho_GTPase_activation_prot"/>
</dbReference>
<proteinExistence type="predicted"/>
<dbReference type="Gene3D" id="1.10.555.10">
    <property type="entry name" value="Rho GTPase activation protein"/>
    <property type="match status" value="1"/>
</dbReference>
<feature type="compositionally biased region" description="Low complexity" evidence="2">
    <location>
        <begin position="620"/>
        <end position="692"/>
    </location>
</feature>
<feature type="compositionally biased region" description="Low complexity" evidence="2">
    <location>
        <begin position="938"/>
        <end position="960"/>
    </location>
</feature>
<protein>
    <recommendedName>
        <fullName evidence="3">Rho-GAP domain-containing protein</fullName>
    </recommendedName>
</protein>
<organism evidence="4 5">
    <name type="scientific">Circinella minor</name>
    <dbReference type="NCBI Taxonomy" id="1195481"/>
    <lineage>
        <taxon>Eukaryota</taxon>
        <taxon>Fungi</taxon>
        <taxon>Fungi incertae sedis</taxon>
        <taxon>Mucoromycota</taxon>
        <taxon>Mucoromycotina</taxon>
        <taxon>Mucoromycetes</taxon>
        <taxon>Mucorales</taxon>
        <taxon>Lichtheimiaceae</taxon>
        <taxon>Circinella</taxon>
    </lineage>
</organism>
<evidence type="ECO:0000313" key="4">
    <source>
        <dbReference type="EMBL" id="KAG2217942.1"/>
    </source>
</evidence>
<evidence type="ECO:0000256" key="2">
    <source>
        <dbReference type="SAM" id="MobiDB-lite"/>
    </source>
</evidence>
<feature type="compositionally biased region" description="Polar residues" evidence="2">
    <location>
        <begin position="966"/>
        <end position="989"/>
    </location>
</feature>
<dbReference type="GO" id="GO:0007165">
    <property type="term" value="P:signal transduction"/>
    <property type="evidence" value="ECO:0007669"/>
    <property type="project" value="InterPro"/>
</dbReference>
<comment type="caution">
    <text evidence="4">The sequence shown here is derived from an EMBL/GenBank/DDBJ whole genome shotgun (WGS) entry which is preliminary data.</text>
</comment>
<evidence type="ECO:0000259" key="3">
    <source>
        <dbReference type="PROSITE" id="PS50238"/>
    </source>
</evidence>
<feature type="compositionally biased region" description="Low complexity" evidence="2">
    <location>
        <begin position="837"/>
        <end position="849"/>
    </location>
</feature>
<dbReference type="PANTHER" id="PTHR23176:SF134">
    <property type="entry name" value="RHO-TYPE GTPASE-ACTIVATING PROTEIN"/>
    <property type="match status" value="1"/>
</dbReference>
<keyword evidence="1" id="KW-0343">GTPase activation</keyword>
<feature type="region of interest" description="Disordered" evidence="2">
    <location>
        <begin position="837"/>
        <end position="1036"/>
    </location>
</feature>
<dbReference type="PANTHER" id="PTHR23176">
    <property type="entry name" value="RHO/RAC/CDC GTPASE-ACTIVATING PROTEIN"/>
    <property type="match status" value="1"/>
</dbReference>
<feature type="domain" description="Rho-GAP" evidence="3">
    <location>
        <begin position="393"/>
        <end position="579"/>
    </location>
</feature>
<evidence type="ECO:0000256" key="1">
    <source>
        <dbReference type="ARBA" id="ARBA00022468"/>
    </source>
</evidence>
<reference evidence="4 5" key="1">
    <citation type="submission" date="2020-12" db="EMBL/GenBank/DDBJ databases">
        <title>Metabolic potential, ecology and presence of endohyphal bacteria is reflected in genomic diversity of Mucoromycotina.</title>
        <authorList>
            <person name="Muszewska A."/>
            <person name="Okrasinska A."/>
            <person name="Steczkiewicz K."/>
            <person name="Drgas O."/>
            <person name="Orlowska M."/>
            <person name="Perlinska-Lenart U."/>
            <person name="Aleksandrzak-Piekarczyk T."/>
            <person name="Szatraj K."/>
            <person name="Zielenkiewicz U."/>
            <person name="Pilsyk S."/>
            <person name="Malc E."/>
            <person name="Mieczkowski P."/>
            <person name="Kruszewska J.S."/>
            <person name="Biernat P."/>
            <person name="Pawlowska J."/>
        </authorList>
    </citation>
    <scope>NUCLEOTIDE SEQUENCE [LARGE SCALE GENOMIC DNA]</scope>
    <source>
        <strain evidence="4 5">CBS 142.35</strain>
    </source>
</reference>
<feature type="region of interest" description="Disordered" evidence="2">
    <location>
        <begin position="620"/>
        <end position="819"/>
    </location>
</feature>
<feature type="compositionally biased region" description="Low complexity" evidence="2">
    <location>
        <begin position="750"/>
        <end position="785"/>
    </location>
</feature>
<dbReference type="SUPFAM" id="SSF103657">
    <property type="entry name" value="BAR/IMD domain-like"/>
    <property type="match status" value="1"/>
</dbReference>
<dbReference type="InterPro" id="IPR027267">
    <property type="entry name" value="AH/BAR_dom_sf"/>
</dbReference>
<dbReference type="GO" id="GO:0005096">
    <property type="term" value="F:GTPase activator activity"/>
    <property type="evidence" value="ECO:0007669"/>
    <property type="project" value="UniProtKB-KW"/>
</dbReference>
<feature type="region of interest" description="Disordered" evidence="2">
    <location>
        <begin position="172"/>
        <end position="231"/>
    </location>
</feature>
<feature type="compositionally biased region" description="Polar residues" evidence="2">
    <location>
        <begin position="738"/>
        <end position="749"/>
    </location>
</feature>
<dbReference type="OrthoDB" id="79452at2759"/>
<dbReference type="Pfam" id="PF00620">
    <property type="entry name" value="RhoGAP"/>
    <property type="match status" value="1"/>
</dbReference>
<dbReference type="SMART" id="SM00324">
    <property type="entry name" value="RhoGAP"/>
    <property type="match status" value="1"/>
</dbReference>
<feature type="compositionally biased region" description="Low complexity" evidence="2">
    <location>
        <begin position="917"/>
        <end position="928"/>
    </location>
</feature>
<dbReference type="PROSITE" id="PS50238">
    <property type="entry name" value="RHOGAP"/>
    <property type="match status" value="1"/>
</dbReference>
<dbReference type="AlphaFoldDB" id="A0A8H7VGE5"/>
<feature type="compositionally biased region" description="Polar residues" evidence="2">
    <location>
        <begin position="888"/>
        <end position="899"/>
    </location>
</feature>
<dbReference type="CDD" id="cd00159">
    <property type="entry name" value="RhoGAP"/>
    <property type="match status" value="1"/>
</dbReference>
<feature type="compositionally biased region" description="Low complexity" evidence="2">
    <location>
        <begin position="172"/>
        <end position="182"/>
    </location>
</feature>
<dbReference type="Gene3D" id="1.20.1270.60">
    <property type="entry name" value="Arfaptin homology (AH) domain/BAR domain"/>
    <property type="match status" value="2"/>
</dbReference>
<dbReference type="SUPFAM" id="SSF48350">
    <property type="entry name" value="GTPase activation domain, GAP"/>
    <property type="match status" value="1"/>
</dbReference>
<dbReference type="GO" id="GO:0005737">
    <property type="term" value="C:cytoplasm"/>
    <property type="evidence" value="ECO:0007669"/>
    <property type="project" value="TreeGrafter"/>
</dbReference>
<name>A0A8H7VGE5_9FUNG</name>
<accession>A0A8H7VGE5</accession>
<feature type="compositionally biased region" description="Basic and acidic residues" evidence="2">
    <location>
        <begin position="786"/>
        <end position="798"/>
    </location>
</feature>